<evidence type="ECO:0000313" key="2">
    <source>
        <dbReference type="Proteomes" id="UP001057402"/>
    </source>
</evidence>
<gene>
    <name evidence="1" type="ORF">MLD38_006051</name>
</gene>
<sequence length="354" mass="39781">MANTPASAIDFASDPPDTSLSPEQYKYCTEALAALNNRRRNRDAILQEFSTLQANRMRPSEVARMCTVALHDVNLEKNRYTDVVPFDKSRVILDSCKDYRSDAKGYINASFVSGSSNANVTRFIATQGPLPHTYEDFWEMVLQHRCPSIVMLTRLVDNYRTLNSVGVQMVKCGDYFQAEDGPREFGNISIQTKWIKTTESSLVLRLLEVNHTENQGPPLNNLHILYPDWPDHGVPADTLAVRHIFRRIHIIPPSLGPVVVHCSAGIGRTGTYCTVHNTLQRILIGDMSALDIVKTVATFRSQRIGMVQTLDQYRFCYDAIIDELEFLVSKFKSSDRMFLVGNPSSEAETIGNTG</sequence>
<dbReference type="EMBL" id="CM042882">
    <property type="protein sequence ID" value="KAI4379801.1"/>
    <property type="molecule type" value="Genomic_DNA"/>
</dbReference>
<name>A0ACB9RL36_9MYRT</name>
<organism evidence="1 2">
    <name type="scientific">Melastoma candidum</name>
    <dbReference type="NCBI Taxonomy" id="119954"/>
    <lineage>
        <taxon>Eukaryota</taxon>
        <taxon>Viridiplantae</taxon>
        <taxon>Streptophyta</taxon>
        <taxon>Embryophyta</taxon>
        <taxon>Tracheophyta</taxon>
        <taxon>Spermatophyta</taxon>
        <taxon>Magnoliopsida</taxon>
        <taxon>eudicotyledons</taxon>
        <taxon>Gunneridae</taxon>
        <taxon>Pentapetalae</taxon>
        <taxon>rosids</taxon>
        <taxon>malvids</taxon>
        <taxon>Myrtales</taxon>
        <taxon>Melastomataceae</taxon>
        <taxon>Melastomatoideae</taxon>
        <taxon>Melastomateae</taxon>
        <taxon>Melastoma</taxon>
    </lineage>
</organism>
<comment type="caution">
    <text evidence="1">The sequence shown here is derived from an EMBL/GenBank/DDBJ whole genome shotgun (WGS) entry which is preliminary data.</text>
</comment>
<evidence type="ECO:0000313" key="1">
    <source>
        <dbReference type="EMBL" id="KAI4379801.1"/>
    </source>
</evidence>
<dbReference type="Proteomes" id="UP001057402">
    <property type="component" value="Chromosome 3"/>
</dbReference>
<proteinExistence type="predicted"/>
<accession>A0ACB9RL36</accession>
<keyword evidence="2" id="KW-1185">Reference proteome</keyword>
<reference evidence="2" key="1">
    <citation type="journal article" date="2023" name="Front. Plant Sci.">
        <title>Chromosomal-level genome assembly of Melastoma candidum provides insights into trichome evolution.</title>
        <authorList>
            <person name="Zhong Y."/>
            <person name="Wu W."/>
            <person name="Sun C."/>
            <person name="Zou P."/>
            <person name="Liu Y."/>
            <person name="Dai S."/>
            <person name="Zhou R."/>
        </authorList>
    </citation>
    <scope>NUCLEOTIDE SEQUENCE [LARGE SCALE GENOMIC DNA]</scope>
</reference>
<protein>
    <submittedName>
        <fullName evidence="1">Uncharacterized protein</fullName>
    </submittedName>
</protein>